<feature type="transmembrane region" description="Helical" evidence="7">
    <location>
        <begin position="279"/>
        <end position="303"/>
    </location>
</feature>
<feature type="transmembrane region" description="Helical" evidence="7">
    <location>
        <begin position="445"/>
        <end position="465"/>
    </location>
</feature>
<feature type="transmembrane region" description="Helical" evidence="7">
    <location>
        <begin position="371"/>
        <end position="392"/>
    </location>
</feature>
<dbReference type="InterPro" id="IPR003838">
    <property type="entry name" value="ABC3_permease_C"/>
</dbReference>
<keyword evidence="5 7" id="KW-0472">Membrane</keyword>
<dbReference type="EMBL" id="JACHIN010000002">
    <property type="protein sequence ID" value="MBB5076896.1"/>
    <property type="molecule type" value="Genomic_DNA"/>
</dbReference>
<reference evidence="9 10" key="1">
    <citation type="submission" date="2020-08" db="EMBL/GenBank/DDBJ databases">
        <title>Genomic Encyclopedia of Type Strains, Phase IV (KMG-IV): sequencing the most valuable type-strain genomes for metagenomic binning, comparative biology and taxonomic classification.</title>
        <authorList>
            <person name="Goeker M."/>
        </authorList>
    </citation>
    <scope>NUCLEOTIDE SEQUENCE [LARGE SCALE GENOMIC DNA]</scope>
    <source>
        <strain evidence="9 10">DSM 45385</strain>
    </source>
</reference>
<dbReference type="RefSeq" id="WP_184960438.1">
    <property type="nucleotide sequence ID" value="NZ_JACHIN010000002.1"/>
</dbReference>
<feature type="transmembrane region" description="Helical" evidence="7">
    <location>
        <begin position="775"/>
        <end position="806"/>
    </location>
</feature>
<comment type="similarity">
    <text evidence="6">Belongs to the ABC-4 integral membrane protein family.</text>
</comment>
<dbReference type="Pfam" id="PF02687">
    <property type="entry name" value="FtsX"/>
    <property type="match status" value="2"/>
</dbReference>
<evidence type="ECO:0000313" key="9">
    <source>
        <dbReference type="EMBL" id="MBB5076896.1"/>
    </source>
</evidence>
<feature type="transmembrane region" description="Helical" evidence="7">
    <location>
        <begin position="21"/>
        <end position="43"/>
    </location>
</feature>
<dbReference type="GO" id="GO:0005886">
    <property type="term" value="C:plasma membrane"/>
    <property type="evidence" value="ECO:0007669"/>
    <property type="project" value="UniProtKB-SubCell"/>
</dbReference>
<feature type="transmembrane region" description="Helical" evidence="7">
    <location>
        <begin position="334"/>
        <end position="359"/>
    </location>
</feature>
<feature type="transmembrane region" description="Helical" evidence="7">
    <location>
        <begin position="826"/>
        <end position="850"/>
    </location>
</feature>
<feature type="domain" description="ABC3 transporter permease C-terminal" evidence="8">
    <location>
        <begin position="287"/>
        <end position="402"/>
    </location>
</feature>
<feature type="domain" description="ABC3 transporter permease C-terminal" evidence="8">
    <location>
        <begin position="732"/>
        <end position="848"/>
    </location>
</feature>
<keyword evidence="4 7" id="KW-1133">Transmembrane helix</keyword>
<dbReference type="PANTHER" id="PTHR30572:SF4">
    <property type="entry name" value="ABC TRANSPORTER PERMEASE YTRF"/>
    <property type="match status" value="1"/>
</dbReference>
<evidence type="ECO:0000313" key="10">
    <source>
        <dbReference type="Proteomes" id="UP000568380"/>
    </source>
</evidence>
<evidence type="ECO:0000256" key="4">
    <source>
        <dbReference type="ARBA" id="ARBA00022989"/>
    </source>
</evidence>
<protein>
    <submittedName>
        <fullName evidence="9">Putative ABC transport system permease protein</fullName>
    </submittedName>
</protein>
<comment type="caution">
    <text evidence="9">The sequence shown here is derived from an EMBL/GenBank/DDBJ whole genome shotgun (WGS) entry which is preliminary data.</text>
</comment>
<dbReference type="Proteomes" id="UP000568380">
    <property type="component" value="Unassembled WGS sequence"/>
</dbReference>
<accession>A0A7W8A184</accession>
<dbReference type="PANTHER" id="PTHR30572">
    <property type="entry name" value="MEMBRANE COMPONENT OF TRANSPORTER-RELATED"/>
    <property type="match status" value="1"/>
</dbReference>
<evidence type="ECO:0000256" key="1">
    <source>
        <dbReference type="ARBA" id="ARBA00004651"/>
    </source>
</evidence>
<name>A0A7W8A184_9ACTN</name>
<evidence type="ECO:0000256" key="5">
    <source>
        <dbReference type="ARBA" id="ARBA00023136"/>
    </source>
</evidence>
<keyword evidence="2" id="KW-1003">Cell membrane</keyword>
<organism evidence="9 10">
    <name type="scientific">Nonomuraea endophytica</name>
    <dbReference type="NCBI Taxonomy" id="714136"/>
    <lineage>
        <taxon>Bacteria</taxon>
        <taxon>Bacillati</taxon>
        <taxon>Actinomycetota</taxon>
        <taxon>Actinomycetes</taxon>
        <taxon>Streptosporangiales</taxon>
        <taxon>Streptosporangiaceae</taxon>
        <taxon>Nonomuraea</taxon>
    </lineage>
</organism>
<evidence type="ECO:0000256" key="7">
    <source>
        <dbReference type="SAM" id="Phobius"/>
    </source>
</evidence>
<evidence type="ECO:0000259" key="8">
    <source>
        <dbReference type="Pfam" id="PF02687"/>
    </source>
</evidence>
<gene>
    <name evidence="9" type="ORF">HNR40_002360</name>
</gene>
<keyword evidence="10" id="KW-1185">Reference proteome</keyword>
<evidence type="ECO:0000256" key="3">
    <source>
        <dbReference type="ARBA" id="ARBA00022692"/>
    </source>
</evidence>
<feature type="transmembrane region" description="Helical" evidence="7">
    <location>
        <begin position="494"/>
        <end position="514"/>
    </location>
</feature>
<dbReference type="GO" id="GO:0022857">
    <property type="term" value="F:transmembrane transporter activity"/>
    <property type="evidence" value="ECO:0007669"/>
    <property type="project" value="TreeGrafter"/>
</dbReference>
<sequence>MSAFRAALRISRRDGLRAKGRSALVMVMIALPVLVFTALLTGIDTSQVSFREGLDTRLGSADAHIITQNPRRPIVQNVSGDLVSFHDGSPPGGGTGEKPTEWKIEQLAEMVRGRLITYDRGSVDVRMGATYLNVSALEIDLRDPMTRGMRELVGGRFPAAPGEVAVSATLAGRGMRLGDTLQVSRQYRPVKVVGVLTHPFEAERTELVAQRGTILFDKRDGQGTGFLLDADAPVLWPEVEKLGQAGLAVHSRAVITDPPPDTGFDLQLYGPEDRTVTNVITLGAGVVMIVLETVLLAGPAFAVSLRRRRRELAVYAAQGASPGHLRTIVLADGLLLGGIATVTGLVLGLVAGVAGPSIIPIVSIVGPIDIPWLYVAGIALLGLASGVIAALVPAVQAARQSPAQVLAGREDVMPRERAGKPLLGLALVLAGLAATYFAIHSLYTMILAAAVLVQLGLVALMPWLVRRTAGLAARLPLSLRLSVRDATRHRVRTASAAAAVMGVTTALVAVGIGYTSLDAQARAEYEARMPAGTVSVSALTADDRRWAEFRASVEKTYSGTTFVPGYAVRDKRGGIGKLALSDPDKACQECPAAFILFDMPIGDADLLALVLGRRDAKAEAALAEGKAIAFHPDAVRDGRVEMEFLGEAGGEVLKIGMPAVTARPSDPELNGVLIPPSALTRAGYSVSLRRLYATYTPADPVAFQKEMESLTWGADAQVETGYSNNGEALFWAMAVAALVLALGGTFAATGLAAADMRRDLDTMSAVGAPSVTRRLVVATQAAYITLLGTVVGLGAGTGTGIALAWSELSNRTFDGEPVPMSLSNVAVPWALLAVTVIVLPLVAAVIAGAFTRTRLTLSRRIA</sequence>
<comment type="subcellular location">
    <subcellularLocation>
        <location evidence="1">Cell membrane</location>
        <topology evidence="1">Multi-pass membrane protein</topology>
    </subcellularLocation>
</comment>
<evidence type="ECO:0000256" key="2">
    <source>
        <dbReference type="ARBA" id="ARBA00022475"/>
    </source>
</evidence>
<proteinExistence type="inferred from homology"/>
<keyword evidence="3 7" id="KW-0812">Transmembrane</keyword>
<feature type="transmembrane region" description="Helical" evidence="7">
    <location>
        <begin position="728"/>
        <end position="754"/>
    </location>
</feature>
<feature type="transmembrane region" description="Helical" evidence="7">
    <location>
        <begin position="422"/>
        <end position="439"/>
    </location>
</feature>
<dbReference type="AlphaFoldDB" id="A0A7W8A184"/>
<evidence type="ECO:0000256" key="6">
    <source>
        <dbReference type="ARBA" id="ARBA00038076"/>
    </source>
</evidence>
<dbReference type="InterPro" id="IPR050250">
    <property type="entry name" value="Macrolide_Exporter_MacB"/>
</dbReference>